<gene>
    <name evidence="2" type="ORF">GCM10025867_49190</name>
</gene>
<keyword evidence="1" id="KW-1133">Transmembrane helix</keyword>
<organism evidence="2 3">
    <name type="scientific">Frondihabitans sucicola</name>
    <dbReference type="NCBI Taxonomy" id="1268041"/>
    <lineage>
        <taxon>Bacteria</taxon>
        <taxon>Bacillati</taxon>
        <taxon>Actinomycetota</taxon>
        <taxon>Actinomycetes</taxon>
        <taxon>Micrococcales</taxon>
        <taxon>Microbacteriaceae</taxon>
        <taxon>Frondihabitans</taxon>
    </lineage>
</organism>
<sequence length="326" mass="35316">MADRTNSEHADVAVPLRIGAKFPRSANDEAAYSLAVGHMDAAAATPEDATRIVEMGLWRLKHSRPTLRSVGSLAVVWGSGAVIIWLTDLLFHIALAWTYVFVAASFAWQVGMLIRSVVLARQAERLDAAAYVAAHTRLDSRPAQFERALRLLAAQPVPPLLPIETPKLIQAKIVKEPEIVAYRAATAALADGTAEEADARLVLAAAAAERAPRATTRSLLANGEVWIGIVICALWMIQKYATGNAHYLDNFSLTMTPVVVAFYVWAVRSRSKQTRAIADSMAPAADRAASESLACAWLVTHVSPAETLFQPQTAMERMANLRVAAR</sequence>
<keyword evidence="3" id="KW-1185">Reference proteome</keyword>
<geneLocation type="plasmid" evidence="2 3">
    <name>pNBRC108728a</name>
</geneLocation>
<evidence type="ECO:0000313" key="3">
    <source>
        <dbReference type="Proteomes" id="UP001321486"/>
    </source>
</evidence>
<keyword evidence="1" id="KW-0812">Transmembrane</keyword>
<evidence type="ECO:0000256" key="1">
    <source>
        <dbReference type="SAM" id="Phobius"/>
    </source>
</evidence>
<accession>A0ABM8GW80</accession>
<protein>
    <submittedName>
        <fullName evidence="2">Uncharacterized protein</fullName>
    </submittedName>
</protein>
<feature type="transmembrane region" description="Helical" evidence="1">
    <location>
        <begin position="93"/>
        <end position="114"/>
    </location>
</feature>
<dbReference type="EMBL" id="AP027733">
    <property type="protein sequence ID" value="BDZ52678.1"/>
    <property type="molecule type" value="Genomic_DNA"/>
</dbReference>
<keyword evidence="1" id="KW-0472">Membrane</keyword>
<reference evidence="3" key="1">
    <citation type="journal article" date="2019" name="Int. J. Syst. Evol. Microbiol.">
        <title>The Global Catalogue of Microorganisms (GCM) 10K type strain sequencing project: providing services to taxonomists for standard genome sequencing and annotation.</title>
        <authorList>
            <consortium name="The Broad Institute Genomics Platform"/>
            <consortium name="The Broad Institute Genome Sequencing Center for Infectious Disease"/>
            <person name="Wu L."/>
            <person name="Ma J."/>
        </authorList>
    </citation>
    <scope>NUCLEOTIDE SEQUENCE [LARGE SCALE GENOMIC DNA]</scope>
    <source>
        <strain evidence="3">NBRC 108728</strain>
    </source>
</reference>
<feature type="transmembrane region" description="Helical" evidence="1">
    <location>
        <begin position="219"/>
        <end position="238"/>
    </location>
</feature>
<evidence type="ECO:0000313" key="2">
    <source>
        <dbReference type="EMBL" id="BDZ52678.1"/>
    </source>
</evidence>
<proteinExistence type="predicted"/>
<feature type="transmembrane region" description="Helical" evidence="1">
    <location>
        <begin position="250"/>
        <end position="267"/>
    </location>
</feature>
<keyword evidence="2" id="KW-0614">Plasmid</keyword>
<name>A0ABM8GW80_9MICO</name>
<feature type="transmembrane region" description="Helical" evidence="1">
    <location>
        <begin position="67"/>
        <end position="87"/>
    </location>
</feature>
<dbReference type="Proteomes" id="UP001321486">
    <property type="component" value="Plasmid pNBRC108728a"/>
</dbReference>